<accession>A0A2I2FSU7</accession>
<sequence length="176" mass="19933">MVTPPRHLVQQIYLYINLPRYSCSSCEQDPHAATLQPEAIFRRAKLKLFSVLVTWQPTGRLVLELNVSSPQHWLTNCPFGNQHGIHQQAAPINRRHGPELVWVNCQLVNGQWVNNPGVEATVHLFTPCCTSLPEDLPTVQAVTGLVVRQQIRHLGDCARLTLLREKLPRLESIVLE</sequence>
<proteinExistence type="predicted"/>
<dbReference type="AlphaFoldDB" id="A0A2I2FSU7"/>
<evidence type="ECO:0000313" key="2">
    <source>
        <dbReference type="Proteomes" id="UP000234275"/>
    </source>
</evidence>
<organism evidence="1 2">
    <name type="scientific">Aspergillus steynii IBT 23096</name>
    <dbReference type="NCBI Taxonomy" id="1392250"/>
    <lineage>
        <taxon>Eukaryota</taxon>
        <taxon>Fungi</taxon>
        <taxon>Dikarya</taxon>
        <taxon>Ascomycota</taxon>
        <taxon>Pezizomycotina</taxon>
        <taxon>Eurotiomycetes</taxon>
        <taxon>Eurotiomycetidae</taxon>
        <taxon>Eurotiales</taxon>
        <taxon>Aspergillaceae</taxon>
        <taxon>Aspergillus</taxon>
        <taxon>Aspergillus subgen. Circumdati</taxon>
    </lineage>
</organism>
<dbReference type="STRING" id="1392250.A0A2I2FSU7"/>
<gene>
    <name evidence="1" type="ORF">P170DRAFT_60540</name>
</gene>
<name>A0A2I2FSU7_9EURO</name>
<comment type="caution">
    <text evidence="1">The sequence shown here is derived from an EMBL/GenBank/DDBJ whole genome shotgun (WGS) entry which is preliminary data.</text>
</comment>
<keyword evidence="2" id="KW-1185">Reference proteome</keyword>
<dbReference type="GeneID" id="36563002"/>
<dbReference type="VEuPathDB" id="FungiDB:P170DRAFT_60540"/>
<reference evidence="1 2" key="1">
    <citation type="submission" date="2016-12" db="EMBL/GenBank/DDBJ databases">
        <title>The genomes of Aspergillus section Nigri reveals drivers in fungal speciation.</title>
        <authorList>
            <consortium name="DOE Joint Genome Institute"/>
            <person name="Vesth T.C."/>
            <person name="Nybo J."/>
            <person name="Theobald S."/>
            <person name="Brandl J."/>
            <person name="Frisvad J.C."/>
            <person name="Nielsen K.F."/>
            <person name="Lyhne E.K."/>
            <person name="Kogle M.E."/>
            <person name="Kuo A."/>
            <person name="Riley R."/>
            <person name="Clum A."/>
            <person name="Nolan M."/>
            <person name="Lipzen A."/>
            <person name="Salamov A."/>
            <person name="Henrissat B."/>
            <person name="Wiebenga A."/>
            <person name="De Vries R.P."/>
            <person name="Grigoriev I.V."/>
            <person name="Mortensen U.H."/>
            <person name="Andersen M.R."/>
            <person name="Baker S.E."/>
        </authorList>
    </citation>
    <scope>NUCLEOTIDE SEQUENCE [LARGE SCALE GENOMIC DNA]</scope>
    <source>
        <strain evidence="1 2">IBT 23096</strain>
    </source>
</reference>
<dbReference type="Proteomes" id="UP000234275">
    <property type="component" value="Unassembled WGS sequence"/>
</dbReference>
<dbReference type="RefSeq" id="XP_024698996.1">
    <property type="nucleotide sequence ID" value="XM_024855296.1"/>
</dbReference>
<dbReference type="OrthoDB" id="4185790at2759"/>
<protein>
    <submittedName>
        <fullName evidence="1">Uncharacterized protein</fullName>
    </submittedName>
</protein>
<evidence type="ECO:0000313" key="1">
    <source>
        <dbReference type="EMBL" id="PLB43694.1"/>
    </source>
</evidence>
<dbReference type="EMBL" id="MSFO01000010">
    <property type="protein sequence ID" value="PLB43694.1"/>
    <property type="molecule type" value="Genomic_DNA"/>
</dbReference>